<evidence type="ECO:0000256" key="8">
    <source>
        <dbReference type="ARBA" id="ARBA00038436"/>
    </source>
</evidence>
<keyword evidence="2" id="KW-0813">Transport</keyword>
<evidence type="ECO:0000256" key="1">
    <source>
        <dbReference type="ARBA" id="ARBA00004429"/>
    </source>
</evidence>
<dbReference type="InterPro" id="IPR007387">
    <property type="entry name" value="TRAP_DctQ"/>
</dbReference>
<proteinExistence type="inferred from homology"/>
<dbReference type="InterPro" id="IPR055348">
    <property type="entry name" value="DctQ"/>
</dbReference>
<gene>
    <name evidence="11" type="ORF">CD29_18565</name>
</gene>
<dbReference type="PANTHER" id="PTHR35011:SF10">
    <property type="entry name" value="TRAP TRANSPORTER SMALL PERMEASE PROTEIN"/>
    <property type="match status" value="1"/>
</dbReference>
<evidence type="ECO:0000256" key="5">
    <source>
        <dbReference type="ARBA" id="ARBA00022692"/>
    </source>
</evidence>
<dbReference type="Pfam" id="PF04290">
    <property type="entry name" value="DctQ"/>
    <property type="match status" value="1"/>
</dbReference>
<dbReference type="eggNOG" id="COG3090">
    <property type="taxonomic scope" value="Bacteria"/>
</dbReference>
<feature type="domain" description="Tripartite ATP-independent periplasmic transporters DctQ component" evidence="10">
    <location>
        <begin position="26"/>
        <end position="156"/>
    </location>
</feature>
<evidence type="ECO:0000256" key="6">
    <source>
        <dbReference type="ARBA" id="ARBA00022989"/>
    </source>
</evidence>
<dbReference type="STRING" id="1384049.CD29_18565"/>
<dbReference type="Proteomes" id="UP000030416">
    <property type="component" value="Unassembled WGS sequence"/>
</dbReference>
<reference evidence="11 12" key="1">
    <citation type="submission" date="2014-02" db="EMBL/GenBank/DDBJ databases">
        <title>Draft genome sequence of Lysinibacillus manganicus DSM 26584T.</title>
        <authorList>
            <person name="Zhang F."/>
            <person name="Wang G."/>
            <person name="Zhang L."/>
        </authorList>
    </citation>
    <scope>NUCLEOTIDE SEQUENCE [LARGE SCALE GENOMIC DNA]</scope>
    <source>
        <strain evidence="11 12">DSM 26584</strain>
    </source>
</reference>
<dbReference type="AlphaFoldDB" id="A0A0A3IIQ1"/>
<keyword evidence="6 9" id="KW-1133">Transmembrane helix</keyword>
<comment type="similarity">
    <text evidence="8">Belongs to the TRAP transporter small permease family.</text>
</comment>
<keyword evidence="5 9" id="KW-0812">Transmembrane</keyword>
<evidence type="ECO:0000313" key="12">
    <source>
        <dbReference type="Proteomes" id="UP000030416"/>
    </source>
</evidence>
<protein>
    <recommendedName>
        <fullName evidence="10">Tripartite ATP-independent periplasmic transporters DctQ component domain-containing protein</fullName>
    </recommendedName>
</protein>
<evidence type="ECO:0000256" key="4">
    <source>
        <dbReference type="ARBA" id="ARBA00022519"/>
    </source>
</evidence>
<evidence type="ECO:0000259" key="10">
    <source>
        <dbReference type="Pfam" id="PF04290"/>
    </source>
</evidence>
<evidence type="ECO:0000256" key="2">
    <source>
        <dbReference type="ARBA" id="ARBA00022448"/>
    </source>
</evidence>
<keyword evidence="3" id="KW-1003">Cell membrane</keyword>
<dbReference type="PANTHER" id="PTHR35011">
    <property type="entry name" value="2,3-DIKETO-L-GULONATE TRAP TRANSPORTER SMALL PERMEASE PROTEIN YIAM"/>
    <property type="match status" value="1"/>
</dbReference>
<keyword evidence="12" id="KW-1185">Reference proteome</keyword>
<dbReference type="GO" id="GO:0015740">
    <property type="term" value="P:C4-dicarboxylate transport"/>
    <property type="evidence" value="ECO:0007669"/>
    <property type="project" value="TreeGrafter"/>
</dbReference>
<evidence type="ECO:0000256" key="9">
    <source>
        <dbReference type="SAM" id="Phobius"/>
    </source>
</evidence>
<dbReference type="GO" id="GO:0022857">
    <property type="term" value="F:transmembrane transporter activity"/>
    <property type="evidence" value="ECO:0007669"/>
    <property type="project" value="TreeGrafter"/>
</dbReference>
<evidence type="ECO:0000313" key="11">
    <source>
        <dbReference type="EMBL" id="KGR74737.1"/>
    </source>
</evidence>
<evidence type="ECO:0000256" key="7">
    <source>
        <dbReference type="ARBA" id="ARBA00023136"/>
    </source>
</evidence>
<dbReference type="OrthoDB" id="2878897at2"/>
<dbReference type="EMBL" id="JPVN01000035">
    <property type="protein sequence ID" value="KGR74737.1"/>
    <property type="molecule type" value="Genomic_DNA"/>
</dbReference>
<dbReference type="GO" id="GO:0005886">
    <property type="term" value="C:plasma membrane"/>
    <property type="evidence" value="ECO:0007669"/>
    <property type="project" value="UniProtKB-SubCell"/>
</dbReference>
<dbReference type="RefSeq" id="WP_036189956.1">
    <property type="nucleotide sequence ID" value="NZ_AVDA01000035.1"/>
</dbReference>
<name>A0A0A3IIQ1_9BACL</name>
<keyword evidence="4" id="KW-0997">Cell inner membrane</keyword>
<feature type="transmembrane region" description="Helical" evidence="9">
    <location>
        <begin position="50"/>
        <end position="68"/>
    </location>
</feature>
<comment type="caution">
    <text evidence="11">The sequence shown here is derived from an EMBL/GenBank/DDBJ whole genome shotgun (WGS) entry which is preliminary data.</text>
</comment>
<comment type="subcellular location">
    <subcellularLocation>
        <location evidence="1">Cell inner membrane</location>
        <topology evidence="1">Multi-pass membrane protein</topology>
    </subcellularLocation>
</comment>
<feature type="transmembrane region" description="Helical" evidence="9">
    <location>
        <begin position="12"/>
        <end position="30"/>
    </location>
</feature>
<organism evidence="11 12">
    <name type="scientific">Ureibacillus manganicus DSM 26584</name>
    <dbReference type="NCBI Taxonomy" id="1384049"/>
    <lineage>
        <taxon>Bacteria</taxon>
        <taxon>Bacillati</taxon>
        <taxon>Bacillota</taxon>
        <taxon>Bacilli</taxon>
        <taxon>Bacillales</taxon>
        <taxon>Caryophanaceae</taxon>
        <taxon>Ureibacillus</taxon>
    </lineage>
</organism>
<feature type="transmembrane region" description="Helical" evidence="9">
    <location>
        <begin position="131"/>
        <end position="151"/>
    </location>
</feature>
<feature type="transmembrane region" description="Helical" evidence="9">
    <location>
        <begin position="89"/>
        <end position="111"/>
    </location>
</feature>
<evidence type="ECO:0000256" key="3">
    <source>
        <dbReference type="ARBA" id="ARBA00022475"/>
    </source>
</evidence>
<keyword evidence="7 9" id="KW-0472">Membrane</keyword>
<accession>A0A0A3IIQ1</accession>
<sequence length="169" mass="19180">MNTFLKFQKKLELWLMYLGGSLLVVLMFVISAESILRKFVNYSIPGIFEIASQLMVGVTLLGISLVQADKEHISVDIFNNYLPKIFIKFTDIFIYLLGIGLTSVFAYQGFWKFLESFQSGETAMGLISVPFWPGRLIVFLAMSVLCLRFLVDLVTVIVKKADEVETKET</sequence>